<keyword evidence="1" id="KW-1133">Transmembrane helix</keyword>
<dbReference type="SUPFAM" id="SSF103481">
    <property type="entry name" value="Multidrug resistance efflux transporter EmrE"/>
    <property type="match status" value="1"/>
</dbReference>
<dbReference type="GO" id="GO:0016020">
    <property type="term" value="C:membrane"/>
    <property type="evidence" value="ECO:0007669"/>
    <property type="project" value="InterPro"/>
</dbReference>
<comment type="caution">
    <text evidence="3">The sequence shown here is derived from an EMBL/GenBank/DDBJ whole genome shotgun (WGS) entry which is preliminary data.</text>
</comment>
<organism evidence="3 4">
    <name type="scientific">Candidatus Woykebacteria bacterium RBG_13_40_15</name>
    <dbReference type="NCBI Taxonomy" id="1802593"/>
    <lineage>
        <taxon>Bacteria</taxon>
        <taxon>Candidatus Woykeibacteriota</taxon>
    </lineage>
</organism>
<protein>
    <recommendedName>
        <fullName evidence="2">EamA domain-containing protein</fullName>
    </recommendedName>
</protein>
<gene>
    <name evidence="3" type="ORF">A2172_01525</name>
</gene>
<feature type="domain" description="EamA" evidence="2">
    <location>
        <begin position="3"/>
        <end position="134"/>
    </location>
</feature>
<evidence type="ECO:0000313" key="4">
    <source>
        <dbReference type="Proteomes" id="UP000176631"/>
    </source>
</evidence>
<dbReference type="Gene3D" id="1.10.3730.20">
    <property type="match status" value="1"/>
</dbReference>
<dbReference type="Pfam" id="PF00892">
    <property type="entry name" value="EamA"/>
    <property type="match status" value="1"/>
</dbReference>
<evidence type="ECO:0000259" key="2">
    <source>
        <dbReference type="Pfam" id="PF00892"/>
    </source>
</evidence>
<accession>A0A1G1W948</accession>
<name>A0A1G1W948_9BACT</name>
<dbReference type="InterPro" id="IPR037185">
    <property type="entry name" value="EmrE-like"/>
</dbReference>
<feature type="transmembrane region" description="Helical" evidence="1">
    <location>
        <begin position="30"/>
        <end position="51"/>
    </location>
</feature>
<keyword evidence="1" id="KW-0472">Membrane</keyword>
<evidence type="ECO:0000256" key="1">
    <source>
        <dbReference type="SAM" id="Phobius"/>
    </source>
</evidence>
<feature type="transmembrane region" description="Helical" evidence="1">
    <location>
        <begin position="90"/>
        <end position="111"/>
    </location>
</feature>
<reference evidence="3 4" key="1">
    <citation type="journal article" date="2016" name="Nat. Commun.">
        <title>Thousands of microbial genomes shed light on interconnected biogeochemical processes in an aquifer system.</title>
        <authorList>
            <person name="Anantharaman K."/>
            <person name="Brown C.T."/>
            <person name="Hug L.A."/>
            <person name="Sharon I."/>
            <person name="Castelle C.J."/>
            <person name="Probst A.J."/>
            <person name="Thomas B.C."/>
            <person name="Singh A."/>
            <person name="Wilkins M.J."/>
            <person name="Karaoz U."/>
            <person name="Brodie E.L."/>
            <person name="Williams K.H."/>
            <person name="Hubbard S.S."/>
            <person name="Banfield J.F."/>
        </authorList>
    </citation>
    <scope>NUCLEOTIDE SEQUENCE [LARGE SCALE GENOMIC DNA]</scope>
</reference>
<evidence type="ECO:0000313" key="3">
    <source>
        <dbReference type="EMBL" id="OGY24203.1"/>
    </source>
</evidence>
<keyword evidence="1" id="KW-0812">Transmembrane</keyword>
<proteinExistence type="predicted"/>
<dbReference type="AlphaFoldDB" id="A0A1G1W948"/>
<dbReference type="EMBL" id="MHCP01000015">
    <property type="protein sequence ID" value="OGY24203.1"/>
    <property type="molecule type" value="Genomic_DNA"/>
</dbReference>
<sequence length="135" mass="14308">MYIAYAILAAFTAGLVAIFGKIGLEKVDTTLATTIRAIIMAAILLLTSLALRKWNLSQIDSRAFLYIFLAGLAGAVSWLFYFLALKSGPATAVAALDRLSVVFVLVLAAIFLNESLTVKTVIGGVLVVVGALLFI</sequence>
<dbReference type="Proteomes" id="UP000176631">
    <property type="component" value="Unassembled WGS sequence"/>
</dbReference>
<dbReference type="PANTHER" id="PTHR22911">
    <property type="entry name" value="ACYL-MALONYL CONDENSING ENZYME-RELATED"/>
    <property type="match status" value="1"/>
</dbReference>
<dbReference type="InterPro" id="IPR000620">
    <property type="entry name" value="EamA_dom"/>
</dbReference>
<feature type="transmembrane region" description="Helical" evidence="1">
    <location>
        <begin position="63"/>
        <end position="84"/>
    </location>
</feature>
<dbReference type="PANTHER" id="PTHR22911:SF137">
    <property type="entry name" value="SOLUTE CARRIER FAMILY 35 MEMBER G2-RELATED"/>
    <property type="match status" value="1"/>
</dbReference>